<proteinExistence type="predicted"/>
<dbReference type="PROSITE" id="PS50995">
    <property type="entry name" value="HTH_MARR_2"/>
    <property type="match status" value="1"/>
</dbReference>
<dbReference type="SMART" id="SM00347">
    <property type="entry name" value="HTH_MARR"/>
    <property type="match status" value="1"/>
</dbReference>
<organism evidence="2 3">
    <name type="scientific">Klenkia soli</name>
    <dbReference type="NCBI Taxonomy" id="1052260"/>
    <lineage>
        <taxon>Bacteria</taxon>
        <taxon>Bacillati</taxon>
        <taxon>Actinomycetota</taxon>
        <taxon>Actinomycetes</taxon>
        <taxon>Geodermatophilales</taxon>
        <taxon>Geodermatophilaceae</taxon>
        <taxon>Klenkia</taxon>
    </lineage>
</organism>
<dbReference type="Pfam" id="PF01047">
    <property type="entry name" value="MarR"/>
    <property type="match status" value="1"/>
</dbReference>
<dbReference type="AlphaFoldDB" id="A0A1H0E0J6"/>
<sequence>MPDDDAVRLQAALTRLLRWATRPGSIEDRAGPAAAGLTPTDLWLLDGVTRYGPVRSSDLAAWQGVDRSTITVQLRRLEERGLVVRTPDPADGRVVLLTVSTTGQELREAVDGHGAQVVDGLAAGWRAADRARLAELFDRFTAGMDTEPPRH</sequence>
<evidence type="ECO:0000313" key="2">
    <source>
        <dbReference type="EMBL" id="SDN75793.1"/>
    </source>
</evidence>
<keyword evidence="2" id="KW-0238">DNA-binding</keyword>
<dbReference type="OrthoDB" id="5148120at2"/>
<reference evidence="3" key="1">
    <citation type="submission" date="2016-10" db="EMBL/GenBank/DDBJ databases">
        <authorList>
            <person name="Varghese N."/>
            <person name="Submissions S."/>
        </authorList>
    </citation>
    <scope>NUCLEOTIDE SEQUENCE [LARGE SCALE GENOMIC DNA]</scope>
    <source>
        <strain evidence="3">DSM 45843</strain>
    </source>
</reference>
<name>A0A1H0E0J6_9ACTN</name>
<dbReference type="InterPro" id="IPR000835">
    <property type="entry name" value="HTH_MarR-typ"/>
</dbReference>
<evidence type="ECO:0000313" key="3">
    <source>
        <dbReference type="Proteomes" id="UP000199088"/>
    </source>
</evidence>
<gene>
    <name evidence="2" type="ORF">SAMN05660199_00612</name>
</gene>
<evidence type="ECO:0000259" key="1">
    <source>
        <dbReference type="PROSITE" id="PS50995"/>
    </source>
</evidence>
<protein>
    <submittedName>
        <fullName evidence="2">DNA-binding transcriptional regulator, MarR family</fullName>
    </submittedName>
</protein>
<accession>A0A1H0E0J6</accession>
<dbReference type="SUPFAM" id="SSF46785">
    <property type="entry name" value="Winged helix' DNA-binding domain"/>
    <property type="match status" value="1"/>
</dbReference>
<dbReference type="InterPro" id="IPR036390">
    <property type="entry name" value="WH_DNA-bd_sf"/>
</dbReference>
<dbReference type="STRING" id="1052260.SAMN05660199_00612"/>
<dbReference type="EMBL" id="FNIR01000002">
    <property type="protein sequence ID" value="SDN75793.1"/>
    <property type="molecule type" value="Genomic_DNA"/>
</dbReference>
<dbReference type="RefSeq" id="WP_091239548.1">
    <property type="nucleotide sequence ID" value="NZ_FNIR01000002.1"/>
</dbReference>
<keyword evidence="3" id="KW-1185">Reference proteome</keyword>
<dbReference type="GO" id="GO:0006950">
    <property type="term" value="P:response to stress"/>
    <property type="evidence" value="ECO:0007669"/>
    <property type="project" value="TreeGrafter"/>
</dbReference>
<dbReference type="GO" id="GO:0003677">
    <property type="term" value="F:DNA binding"/>
    <property type="evidence" value="ECO:0007669"/>
    <property type="project" value="UniProtKB-KW"/>
</dbReference>
<dbReference type="PANTHER" id="PTHR33164">
    <property type="entry name" value="TRANSCRIPTIONAL REGULATOR, MARR FAMILY"/>
    <property type="match status" value="1"/>
</dbReference>
<dbReference type="InterPro" id="IPR036388">
    <property type="entry name" value="WH-like_DNA-bd_sf"/>
</dbReference>
<dbReference type="InterPro" id="IPR039422">
    <property type="entry name" value="MarR/SlyA-like"/>
</dbReference>
<dbReference type="Gene3D" id="1.10.10.10">
    <property type="entry name" value="Winged helix-like DNA-binding domain superfamily/Winged helix DNA-binding domain"/>
    <property type="match status" value="1"/>
</dbReference>
<dbReference type="Proteomes" id="UP000199088">
    <property type="component" value="Unassembled WGS sequence"/>
</dbReference>
<feature type="domain" description="HTH marR-type" evidence="1">
    <location>
        <begin position="10"/>
        <end position="142"/>
    </location>
</feature>
<dbReference type="GO" id="GO:0003700">
    <property type="term" value="F:DNA-binding transcription factor activity"/>
    <property type="evidence" value="ECO:0007669"/>
    <property type="project" value="InterPro"/>
</dbReference>
<dbReference type="PANTHER" id="PTHR33164:SF57">
    <property type="entry name" value="MARR-FAMILY TRANSCRIPTIONAL REGULATOR"/>
    <property type="match status" value="1"/>
</dbReference>